<accession>A0ABN2K4S8</accession>
<organism evidence="2 3">
    <name type="scientific">Luedemannella helvata</name>
    <dbReference type="NCBI Taxonomy" id="349315"/>
    <lineage>
        <taxon>Bacteria</taxon>
        <taxon>Bacillati</taxon>
        <taxon>Actinomycetota</taxon>
        <taxon>Actinomycetes</taxon>
        <taxon>Micromonosporales</taxon>
        <taxon>Micromonosporaceae</taxon>
        <taxon>Luedemannella</taxon>
    </lineage>
</organism>
<dbReference type="PANTHER" id="PTHR45138:SF9">
    <property type="entry name" value="DIGUANYLATE CYCLASE DGCM-RELATED"/>
    <property type="match status" value="1"/>
</dbReference>
<comment type="caution">
    <text evidence="2">The sequence shown here is derived from an EMBL/GenBank/DDBJ whole genome shotgun (WGS) entry which is preliminary data.</text>
</comment>
<dbReference type="EMBL" id="BAAALS010000007">
    <property type="protein sequence ID" value="GAA1748360.1"/>
    <property type="molecule type" value="Genomic_DNA"/>
</dbReference>
<dbReference type="InterPro" id="IPR043128">
    <property type="entry name" value="Rev_trsase/Diguanyl_cyclase"/>
</dbReference>
<evidence type="ECO:0000259" key="1">
    <source>
        <dbReference type="PROSITE" id="PS50887"/>
    </source>
</evidence>
<keyword evidence="3" id="KW-1185">Reference proteome</keyword>
<dbReference type="InterPro" id="IPR000160">
    <property type="entry name" value="GGDEF_dom"/>
</dbReference>
<evidence type="ECO:0000313" key="3">
    <source>
        <dbReference type="Proteomes" id="UP001500655"/>
    </source>
</evidence>
<protein>
    <recommendedName>
        <fullName evidence="1">GGDEF domain-containing protein</fullName>
    </recommendedName>
</protein>
<dbReference type="PROSITE" id="PS50887">
    <property type="entry name" value="GGDEF"/>
    <property type="match status" value="1"/>
</dbReference>
<dbReference type="NCBIfam" id="TIGR00254">
    <property type="entry name" value="GGDEF"/>
    <property type="match status" value="1"/>
</dbReference>
<evidence type="ECO:0000313" key="2">
    <source>
        <dbReference type="EMBL" id="GAA1748360.1"/>
    </source>
</evidence>
<feature type="domain" description="GGDEF" evidence="1">
    <location>
        <begin position="183"/>
        <end position="305"/>
    </location>
</feature>
<name>A0ABN2K4S8_9ACTN</name>
<dbReference type="PANTHER" id="PTHR45138">
    <property type="entry name" value="REGULATORY COMPONENTS OF SENSORY TRANSDUCTION SYSTEM"/>
    <property type="match status" value="1"/>
</dbReference>
<proteinExistence type="predicted"/>
<dbReference type="CDD" id="cd01949">
    <property type="entry name" value="GGDEF"/>
    <property type="match status" value="1"/>
</dbReference>
<sequence length="305" mass="32131">MYLVHGTTPDGVAAPGPSDLAVSAYAHALRRTLAMASAGDRAELTERTLVAAREVTDAAVAAVIEPDGELRAEGDPDLAERLRCLPTDLCQRLCRASAGPTDLLAGHGLSAATTAPMNGGALLVVNARRAVAPLLDLVAAHHVASLDRLGKLDALHRFANSDPLTGLRHHRPFRRRLARTIPGRTAVIALDVDDFKTINDEYGHEAGDSALIRLGNALQGTLREGDGLYRVGGDEFAVIVEVAGEPEALAIAERLLRAARAAGHPVSAGVALRRADEEGPDTLRRADAALYEAKRAGRDAARMAD</sequence>
<dbReference type="SUPFAM" id="SSF55073">
    <property type="entry name" value="Nucleotide cyclase"/>
    <property type="match status" value="1"/>
</dbReference>
<dbReference type="Proteomes" id="UP001500655">
    <property type="component" value="Unassembled WGS sequence"/>
</dbReference>
<dbReference type="Pfam" id="PF00990">
    <property type="entry name" value="GGDEF"/>
    <property type="match status" value="1"/>
</dbReference>
<dbReference type="Gene3D" id="3.30.70.270">
    <property type="match status" value="1"/>
</dbReference>
<dbReference type="SMART" id="SM00267">
    <property type="entry name" value="GGDEF"/>
    <property type="match status" value="1"/>
</dbReference>
<dbReference type="InterPro" id="IPR050469">
    <property type="entry name" value="Diguanylate_Cyclase"/>
</dbReference>
<gene>
    <name evidence="2" type="ORF">GCM10009681_19500</name>
</gene>
<reference evidence="2 3" key="1">
    <citation type="journal article" date="2019" name="Int. J. Syst. Evol. Microbiol.">
        <title>The Global Catalogue of Microorganisms (GCM) 10K type strain sequencing project: providing services to taxonomists for standard genome sequencing and annotation.</title>
        <authorList>
            <consortium name="The Broad Institute Genomics Platform"/>
            <consortium name="The Broad Institute Genome Sequencing Center for Infectious Disease"/>
            <person name="Wu L."/>
            <person name="Ma J."/>
        </authorList>
    </citation>
    <scope>NUCLEOTIDE SEQUENCE [LARGE SCALE GENOMIC DNA]</scope>
    <source>
        <strain evidence="2 3">JCM 13249</strain>
    </source>
</reference>
<dbReference type="InterPro" id="IPR029787">
    <property type="entry name" value="Nucleotide_cyclase"/>
</dbReference>